<feature type="compositionally biased region" description="Low complexity" evidence="1">
    <location>
        <begin position="233"/>
        <end position="262"/>
    </location>
</feature>
<feature type="region of interest" description="Disordered" evidence="1">
    <location>
        <begin position="210"/>
        <end position="262"/>
    </location>
</feature>
<sequence length="262" mass="30228">MSGASVDITKNESIPVSQEDYLDEDKPLRGQNYVCLSFISPEDVMIDKNVYFFNKFTESFSKDVLNLLSGLREKYPNDTEIFDLLKENNSHFFDAKQLQEQYEFYKGINSSDLETEYHKAQNYRPTMRGIKVRGTFETLKEAQTRAEVLKRMGDKFDIYVAQVGCWCPWSPNPNDLDNQEYSETGLNTLMKKYKENIENKDIEYNNRKEDKISKINEENIRRKAENDAQAKLESVSEAAEPAEPAESTTETPTVTPTETANT</sequence>
<evidence type="ECO:0000313" key="2">
    <source>
        <dbReference type="EMBL" id="QHU20826.1"/>
    </source>
</evidence>
<accession>A0A6C0KUK6</accession>
<proteinExistence type="predicted"/>
<feature type="compositionally biased region" description="Basic and acidic residues" evidence="1">
    <location>
        <begin position="210"/>
        <end position="230"/>
    </location>
</feature>
<organism evidence="2">
    <name type="scientific">viral metagenome</name>
    <dbReference type="NCBI Taxonomy" id="1070528"/>
    <lineage>
        <taxon>unclassified sequences</taxon>
        <taxon>metagenomes</taxon>
        <taxon>organismal metagenomes</taxon>
    </lineage>
</organism>
<name>A0A6C0KUK6_9ZZZZ</name>
<protein>
    <submittedName>
        <fullName evidence="2">Uncharacterized protein</fullName>
    </submittedName>
</protein>
<reference evidence="2" key="1">
    <citation type="journal article" date="2020" name="Nature">
        <title>Giant virus diversity and host interactions through global metagenomics.</title>
        <authorList>
            <person name="Schulz F."/>
            <person name="Roux S."/>
            <person name="Paez-Espino D."/>
            <person name="Jungbluth S."/>
            <person name="Walsh D.A."/>
            <person name="Denef V.J."/>
            <person name="McMahon K.D."/>
            <person name="Konstantinidis K.T."/>
            <person name="Eloe-Fadrosh E.A."/>
            <person name="Kyrpides N.C."/>
            <person name="Woyke T."/>
        </authorList>
    </citation>
    <scope>NUCLEOTIDE SEQUENCE</scope>
    <source>
        <strain evidence="2">GVMAG-S-3300013094-100</strain>
    </source>
</reference>
<dbReference type="Pfam" id="PF19150">
    <property type="entry name" value="DUF5832"/>
    <property type="match status" value="1"/>
</dbReference>
<dbReference type="EMBL" id="MN740975">
    <property type="protein sequence ID" value="QHU20826.1"/>
    <property type="molecule type" value="Genomic_DNA"/>
</dbReference>
<evidence type="ECO:0000256" key="1">
    <source>
        <dbReference type="SAM" id="MobiDB-lite"/>
    </source>
</evidence>
<dbReference type="InterPro" id="IPR043872">
    <property type="entry name" value="DUF5832"/>
</dbReference>
<dbReference type="AlphaFoldDB" id="A0A6C0KUK6"/>